<accession>A0A0D1DNY5</accession>
<feature type="transmembrane region" description="Helical" evidence="2">
    <location>
        <begin position="114"/>
        <end position="135"/>
    </location>
</feature>
<gene>
    <name evidence="3" type="ORF">UMAG_06152</name>
</gene>
<dbReference type="eggNOG" id="ENOG502RBHX">
    <property type="taxonomic scope" value="Eukaryota"/>
</dbReference>
<feature type="region of interest" description="Disordered" evidence="1">
    <location>
        <begin position="795"/>
        <end position="931"/>
    </location>
</feature>
<keyword evidence="2" id="KW-0472">Membrane</keyword>
<feature type="transmembrane region" description="Helical" evidence="2">
    <location>
        <begin position="280"/>
        <end position="298"/>
    </location>
</feature>
<dbReference type="EMBL" id="CM003161">
    <property type="protein sequence ID" value="KIS65771.1"/>
    <property type="molecule type" value="Genomic_DNA"/>
</dbReference>
<name>A0A0D1DNY5_MYCMD</name>
<evidence type="ECO:0000313" key="3">
    <source>
        <dbReference type="EMBL" id="KIS65771.1"/>
    </source>
</evidence>
<keyword evidence="2" id="KW-1133">Transmembrane helix</keyword>
<reference evidence="3 4" key="1">
    <citation type="journal article" date="2006" name="Nature">
        <title>Insights from the genome of the biotrophic fungal plant pathogen Ustilago maydis.</title>
        <authorList>
            <person name="Kamper J."/>
            <person name="Kahmann R."/>
            <person name="Bolker M."/>
            <person name="Ma L.J."/>
            <person name="Brefort T."/>
            <person name="Saville B.J."/>
            <person name="Banuett F."/>
            <person name="Kronstad J.W."/>
            <person name="Gold S.E."/>
            <person name="Muller O."/>
            <person name="Perlin M.H."/>
            <person name="Wosten H.A."/>
            <person name="de Vries R."/>
            <person name="Ruiz-Herrera J."/>
            <person name="Reynaga-Pena C.G."/>
            <person name="Snetselaar K."/>
            <person name="McCann M."/>
            <person name="Perez-Martin J."/>
            <person name="Feldbrugge M."/>
            <person name="Basse C.W."/>
            <person name="Steinberg G."/>
            <person name="Ibeas J.I."/>
            <person name="Holloman W."/>
            <person name="Guzman P."/>
            <person name="Farman M."/>
            <person name="Stajich J.E."/>
            <person name="Sentandreu R."/>
            <person name="Gonzalez-Prieto J.M."/>
            <person name="Kennell J.C."/>
            <person name="Molina L."/>
            <person name="Schirawski J."/>
            <person name="Mendoza-Mendoza A."/>
            <person name="Greilinger D."/>
            <person name="Munch K."/>
            <person name="Rossel N."/>
            <person name="Scherer M."/>
            <person name="Vranes M."/>
            <person name="Ladendorf O."/>
            <person name="Vincon V."/>
            <person name="Fuchs U."/>
            <person name="Sandrock B."/>
            <person name="Meng S."/>
            <person name="Ho E.C."/>
            <person name="Cahill M.J."/>
            <person name="Boyce K.J."/>
            <person name="Klose J."/>
            <person name="Klosterman S.J."/>
            <person name="Deelstra H.J."/>
            <person name="Ortiz-Castellanos L."/>
            <person name="Li W."/>
            <person name="Sanchez-Alonso P."/>
            <person name="Schreier P.H."/>
            <person name="Hauser-Hahn I."/>
            <person name="Vaupel M."/>
            <person name="Koopmann E."/>
            <person name="Friedrich G."/>
            <person name="Voss H."/>
            <person name="Schluter T."/>
            <person name="Margolis J."/>
            <person name="Platt D."/>
            <person name="Swimmer C."/>
            <person name="Gnirke A."/>
            <person name="Chen F."/>
            <person name="Vysotskaia V."/>
            <person name="Mannhaupt G."/>
            <person name="Guldener U."/>
            <person name="Munsterkotter M."/>
            <person name="Haase D."/>
            <person name="Oesterheld M."/>
            <person name="Mewes H.W."/>
            <person name="Mauceli E.W."/>
            <person name="DeCaprio D."/>
            <person name="Wade C.M."/>
            <person name="Butler J."/>
            <person name="Young S."/>
            <person name="Jaffe D.B."/>
            <person name="Calvo S."/>
            <person name="Nusbaum C."/>
            <person name="Galagan J."/>
            <person name="Birren B.W."/>
        </authorList>
    </citation>
    <scope>NUCLEOTIDE SEQUENCE [LARGE SCALE GENOMIC DNA]</scope>
    <source>
        <strain evidence="4">DSM 14603 / FGSC 9021 / UM521</strain>
    </source>
</reference>
<feature type="compositionally biased region" description="Low complexity" evidence="1">
    <location>
        <begin position="514"/>
        <end position="525"/>
    </location>
</feature>
<dbReference type="VEuPathDB" id="FungiDB:UMAG_06152"/>
<feature type="compositionally biased region" description="Low complexity" evidence="1">
    <location>
        <begin position="716"/>
        <end position="727"/>
    </location>
</feature>
<feature type="region of interest" description="Disordered" evidence="1">
    <location>
        <begin position="479"/>
        <end position="540"/>
    </location>
</feature>
<dbReference type="AlphaFoldDB" id="A0A0D1DNY5"/>
<feature type="region of interest" description="Disordered" evidence="1">
    <location>
        <begin position="696"/>
        <end position="730"/>
    </location>
</feature>
<feature type="transmembrane region" description="Helical" evidence="2">
    <location>
        <begin position="147"/>
        <end position="169"/>
    </location>
</feature>
<dbReference type="Proteomes" id="UP000000561">
    <property type="component" value="Chromosome 22"/>
</dbReference>
<sequence length="953" mass="102516">MPNHLSPASLVYQRGAMYPNSLLTSSPSSPLPPHPYANLSANTSINLAVPQIFVVNPTSDNIFLHVNSETAHAAIIGLIYSSMWMGALGWDIVSTISFDIRVIKETTWSSSFSSIYSIAYLLSRYVSLSWLVTAVTNSVIMTNHCDAWMKGSTALFSTGISATMLVFCLRTCSIWHMKQKVVSLVVSTWLLVVAFGILLPVMSYGSQLPTSNFCSWHFNGFYVVGVFGSLLIFDLVCLVLTVCKLNKAGWRGLLCSLFPSSRHNLDAEDVKTMLVQKTTAFFAIQFLFLISALLVYVLTDTYAYRLMNLVASNAVASSMAGRIFRRAWRQTRELAPHNVNRPPSYFLAWAEEHRDSALSANDIHSVYSPINDSADGGRTEAAASNPTRTSRNKDKHDSLAFYVEGEFRPQNKARTLSDPSLQSVPRTPTCLVATHQIRDVEAAHASIDASPDILSNVPSTMIIARNNLVVPSNINVGPLRRDSSASQGAPAPAYSRRLGSASSSRPHTSEAEVPSSSSARRPNSAGDVLPPRRGSRPLVPNMKTRLDTAVSQSPPVCSFLGSPSSPVVTAACAQIGLATRDHDQDSDDQHEFFMEEKRRTFVTSPPLSAGVRLNSKEVYDVDSVKAAARFGPRQVHLHKQLKRPATASPVSPGSAFGCSGSCQSVLAAETDPLQRGAIGGSSGPAETAYFGFLRDDPLTNSAHRNPRPRTAPDLPSPSLSASESVSSHRTLLPRDAVSEAASSDVGLRTCPSVTLATDKISAVDDNALLAFRDTVEQDSRDRIRLDRIEPRVSVAKAGATDEARPRTSRGNTACSTESSDSIDDQDSLSGNVLGFHGDHRGRRASTSAHVRPGVSSRDKVGSQTRASTSAGARGRLVTGDGGSSANRPSTAVGEGVKPFGFSVLASSSRPGSLTRLRSAINDEEDEAEPELGSVIQKEYAKLAARAQMPLDPP</sequence>
<keyword evidence="2" id="KW-0812">Transmembrane</keyword>
<evidence type="ECO:0000256" key="2">
    <source>
        <dbReference type="SAM" id="Phobius"/>
    </source>
</evidence>
<keyword evidence="4" id="KW-1185">Reference proteome</keyword>
<dbReference type="OMA" id="RTCSIWH"/>
<dbReference type="GeneID" id="23565837"/>
<proteinExistence type="predicted"/>
<feature type="region of interest" description="Disordered" evidence="1">
    <location>
        <begin position="369"/>
        <end position="396"/>
    </location>
</feature>
<dbReference type="RefSeq" id="XP_011392531.1">
    <property type="nucleotide sequence ID" value="XM_011394229.1"/>
</dbReference>
<evidence type="ECO:0000256" key="1">
    <source>
        <dbReference type="SAM" id="MobiDB-lite"/>
    </source>
</evidence>
<evidence type="ECO:0000313" key="4">
    <source>
        <dbReference type="Proteomes" id="UP000000561"/>
    </source>
</evidence>
<dbReference type="KEGG" id="uma:UMAG_06152"/>
<organism evidence="3 4">
    <name type="scientific">Mycosarcoma maydis</name>
    <name type="common">Corn smut fungus</name>
    <name type="synonym">Ustilago maydis</name>
    <dbReference type="NCBI Taxonomy" id="5270"/>
    <lineage>
        <taxon>Eukaryota</taxon>
        <taxon>Fungi</taxon>
        <taxon>Dikarya</taxon>
        <taxon>Basidiomycota</taxon>
        <taxon>Ustilaginomycotina</taxon>
        <taxon>Ustilaginomycetes</taxon>
        <taxon>Ustilaginales</taxon>
        <taxon>Ustilaginaceae</taxon>
        <taxon>Mycosarcoma</taxon>
    </lineage>
</organism>
<dbReference type="OrthoDB" id="3038990at2759"/>
<dbReference type="InParanoid" id="A0A0D1DNY5"/>
<feature type="transmembrane region" description="Helical" evidence="2">
    <location>
        <begin position="221"/>
        <end position="243"/>
    </location>
</feature>
<feature type="compositionally biased region" description="Polar residues" evidence="1">
    <location>
        <begin position="861"/>
        <end position="870"/>
    </location>
</feature>
<feature type="transmembrane region" description="Helical" evidence="2">
    <location>
        <begin position="71"/>
        <end position="93"/>
    </location>
</feature>
<protein>
    <submittedName>
        <fullName evidence="3">Uncharacterized protein</fullName>
    </submittedName>
</protein>
<feature type="transmembrane region" description="Helical" evidence="2">
    <location>
        <begin position="181"/>
        <end position="201"/>
    </location>
</feature>